<dbReference type="PANTHER" id="PTHR33337:SF40">
    <property type="entry name" value="CENP-V_GFA DOMAIN-CONTAINING PROTEIN-RELATED"/>
    <property type="match status" value="1"/>
</dbReference>
<dbReference type="RefSeq" id="WP_271432410.1">
    <property type="nucleotide sequence ID" value="NZ_JAQIOY010000003.1"/>
</dbReference>
<evidence type="ECO:0000259" key="5">
    <source>
        <dbReference type="PROSITE" id="PS51891"/>
    </source>
</evidence>
<dbReference type="Proteomes" id="UP001210720">
    <property type="component" value="Unassembled WGS sequence"/>
</dbReference>
<keyword evidence="4" id="KW-0456">Lyase</keyword>
<dbReference type="PANTHER" id="PTHR33337">
    <property type="entry name" value="GFA DOMAIN-CONTAINING PROTEIN"/>
    <property type="match status" value="1"/>
</dbReference>
<evidence type="ECO:0000313" key="6">
    <source>
        <dbReference type="EMBL" id="MDA7425055.1"/>
    </source>
</evidence>
<dbReference type="InterPro" id="IPR011057">
    <property type="entry name" value="Mss4-like_sf"/>
</dbReference>
<name>A0ABT4XSY1_9RHOB</name>
<gene>
    <name evidence="6" type="ORF">PFY00_09980</name>
</gene>
<dbReference type="PROSITE" id="PS51891">
    <property type="entry name" value="CENP_V_GFA"/>
    <property type="match status" value="1"/>
</dbReference>
<keyword evidence="3" id="KW-0862">Zinc</keyword>
<proteinExistence type="inferred from homology"/>
<dbReference type="Pfam" id="PF04828">
    <property type="entry name" value="GFA"/>
    <property type="match status" value="1"/>
</dbReference>
<accession>A0ABT4XSY1</accession>
<dbReference type="SUPFAM" id="SSF51316">
    <property type="entry name" value="Mss4-like"/>
    <property type="match status" value="1"/>
</dbReference>
<evidence type="ECO:0000256" key="3">
    <source>
        <dbReference type="ARBA" id="ARBA00022833"/>
    </source>
</evidence>
<comment type="similarity">
    <text evidence="1">Belongs to the Gfa family.</text>
</comment>
<dbReference type="EMBL" id="JAQIOY010000003">
    <property type="protein sequence ID" value="MDA7425055.1"/>
    <property type="molecule type" value="Genomic_DNA"/>
</dbReference>
<evidence type="ECO:0000256" key="4">
    <source>
        <dbReference type="ARBA" id="ARBA00023239"/>
    </source>
</evidence>
<keyword evidence="2" id="KW-0479">Metal-binding</keyword>
<reference evidence="6 7" key="1">
    <citation type="submission" date="2023-01" db="EMBL/GenBank/DDBJ databases">
        <title>Thalassococcus onchidii sp. nov., isolated from a marine invertebrate from the South China Sea.</title>
        <authorList>
            <person name="Xu S."/>
            <person name="Liu Z."/>
            <person name="Xu Y."/>
        </authorList>
    </citation>
    <scope>NUCLEOTIDE SEQUENCE [LARGE SCALE GENOMIC DNA]</scope>
    <source>
        <strain evidence="6 7">KCTC 32084</strain>
    </source>
</reference>
<keyword evidence="7" id="KW-1185">Reference proteome</keyword>
<dbReference type="Gene3D" id="3.90.1590.10">
    <property type="entry name" value="glutathione-dependent formaldehyde- activating enzyme (gfa)"/>
    <property type="match status" value="1"/>
</dbReference>
<feature type="domain" description="CENP-V/GFA" evidence="5">
    <location>
        <begin position="3"/>
        <end position="114"/>
    </location>
</feature>
<sequence length="135" mass="14320">MTLTGNCLCGAVTVTAQAEATPRLRACHCDMCRRHTSGMFVSIETDSATFEGPAQSFRSSEWAERGFCGTCGSTLWYGTVADSARHLSAGLFDNAGGGEMKIEFFVDQCPQGYALSGSHRKMTAAETATLFGGAQ</sequence>
<organism evidence="6 7">
    <name type="scientific">Thalassococcus lentus</name>
    <dbReference type="NCBI Taxonomy" id="1210524"/>
    <lineage>
        <taxon>Bacteria</taxon>
        <taxon>Pseudomonadati</taxon>
        <taxon>Pseudomonadota</taxon>
        <taxon>Alphaproteobacteria</taxon>
        <taxon>Rhodobacterales</taxon>
        <taxon>Roseobacteraceae</taxon>
        <taxon>Thalassococcus</taxon>
    </lineage>
</organism>
<comment type="caution">
    <text evidence="6">The sequence shown here is derived from an EMBL/GenBank/DDBJ whole genome shotgun (WGS) entry which is preliminary data.</text>
</comment>
<evidence type="ECO:0000256" key="1">
    <source>
        <dbReference type="ARBA" id="ARBA00005495"/>
    </source>
</evidence>
<evidence type="ECO:0000256" key="2">
    <source>
        <dbReference type="ARBA" id="ARBA00022723"/>
    </source>
</evidence>
<evidence type="ECO:0000313" key="7">
    <source>
        <dbReference type="Proteomes" id="UP001210720"/>
    </source>
</evidence>
<dbReference type="InterPro" id="IPR006913">
    <property type="entry name" value="CENP-V/GFA"/>
</dbReference>
<protein>
    <submittedName>
        <fullName evidence="6">GFA family protein</fullName>
    </submittedName>
</protein>